<gene>
    <name evidence="4" type="ORF">AUC43_11105</name>
</gene>
<keyword evidence="1" id="KW-0378">Hydrolase</keyword>
<dbReference type="RefSeq" id="WP_068193181.1">
    <property type="nucleotide sequence ID" value="NZ_CP013909.1"/>
</dbReference>
<dbReference type="InterPro" id="IPR022742">
    <property type="entry name" value="Hydrolase_4"/>
</dbReference>
<dbReference type="InterPro" id="IPR029058">
    <property type="entry name" value="AB_hydrolase_fold"/>
</dbReference>
<feature type="signal peptide" evidence="2">
    <location>
        <begin position="1"/>
        <end position="22"/>
    </location>
</feature>
<dbReference type="InterPro" id="IPR050261">
    <property type="entry name" value="FrsA_esterase"/>
</dbReference>
<dbReference type="AlphaFoldDB" id="A0A0U4APU9"/>
<dbReference type="Gene3D" id="3.40.50.1820">
    <property type="entry name" value="alpha/beta hydrolase"/>
    <property type="match status" value="1"/>
</dbReference>
<evidence type="ECO:0000256" key="1">
    <source>
        <dbReference type="ARBA" id="ARBA00022801"/>
    </source>
</evidence>
<dbReference type="OrthoDB" id="135231at2"/>
<evidence type="ECO:0000259" key="3">
    <source>
        <dbReference type="Pfam" id="PF12146"/>
    </source>
</evidence>
<accession>A0A0U4APU9</accession>
<evidence type="ECO:0000313" key="4">
    <source>
        <dbReference type="EMBL" id="ALW85589.1"/>
    </source>
</evidence>
<dbReference type="GO" id="GO:0052689">
    <property type="term" value="F:carboxylic ester hydrolase activity"/>
    <property type="evidence" value="ECO:0007669"/>
    <property type="project" value="UniProtKB-ARBA"/>
</dbReference>
<name>A0A0U4APU9_9BACT</name>
<keyword evidence="5" id="KW-1185">Reference proteome</keyword>
<sequence length="290" mass="31647">MLKGFLQLLLLAALAGFGPGMAAAQAQTAPKYLTADPENNPKAPAGLAELTIPSHGSRLAAFLYTARGPQLHPTLILLHGFPGNERNLDLAQSVRRTGWNVLYFDYRGSWGSEGEFSFHNCVEDVTSVVAFCKKQAQALRIDTTQLALFGHSMGGWVGLKALPQLPEIRKAVILSPWDIYATAAGMAKDEPRAAFDKYADGLFMLRKASGNALMAPVLADAKAFQLNADGTALSKKQLVFLDENRRNEAWIKAIGAANKASFRYEVWNTDHPFSNKRIALTKTVIAFLNK</sequence>
<dbReference type="STRING" id="1411621.AUC43_11105"/>
<organism evidence="4 5">
    <name type="scientific">Hymenobacter sedentarius</name>
    <dbReference type="NCBI Taxonomy" id="1411621"/>
    <lineage>
        <taxon>Bacteria</taxon>
        <taxon>Pseudomonadati</taxon>
        <taxon>Bacteroidota</taxon>
        <taxon>Cytophagia</taxon>
        <taxon>Cytophagales</taxon>
        <taxon>Hymenobacteraceae</taxon>
        <taxon>Hymenobacter</taxon>
    </lineage>
</organism>
<keyword evidence="2" id="KW-0732">Signal</keyword>
<proteinExistence type="predicted"/>
<dbReference type="KEGG" id="hyg:AUC43_11105"/>
<protein>
    <recommendedName>
        <fullName evidence="3">Serine aminopeptidase S33 domain-containing protein</fullName>
    </recommendedName>
</protein>
<dbReference type="EMBL" id="CP013909">
    <property type="protein sequence ID" value="ALW85589.1"/>
    <property type="molecule type" value="Genomic_DNA"/>
</dbReference>
<reference evidence="4 5" key="1">
    <citation type="submission" date="2015-12" db="EMBL/GenBank/DDBJ databases">
        <authorList>
            <person name="Shamseldin A."/>
            <person name="Moawad H."/>
            <person name="Abd El-Rahim W.M."/>
            <person name="Sadowsky M.J."/>
        </authorList>
    </citation>
    <scope>NUCLEOTIDE SEQUENCE [LARGE SCALE GENOMIC DNA]</scope>
    <source>
        <strain evidence="4 5">DG5B</strain>
    </source>
</reference>
<dbReference type="SUPFAM" id="SSF53474">
    <property type="entry name" value="alpha/beta-Hydrolases"/>
    <property type="match status" value="1"/>
</dbReference>
<dbReference type="Proteomes" id="UP000059542">
    <property type="component" value="Chromosome"/>
</dbReference>
<feature type="domain" description="Serine aminopeptidase S33" evidence="3">
    <location>
        <begin position="74"/>
        <end position="177"/>
    </location>
</feature>
<dbReference type="PANTHER" id="PTHR22946">
    <property type="entry name" value="DIENELACTONE HYDROLASE DOMAIN-CONTAINING PROTEIN-RELATED"/>
    <property type="match status" value="1"/>
</dbReference>
<dbReference type="Pfam" id="PF12146">
    <property type="entry name" value="Hydrolase_4"/>
    <property type="match status" value="1"/>
</dbReference>
<dbReference type="PANTHER" id="PTHR22946:SF9">
    <property type="entry name" value="POLYKETIDE TRANSFERASE AF380"/>
    <property type="match status" value="1"/>
</dbReference>
<evidence type="ECO:0000256" key="2">
    <source>
        <dbReference type="SAM" id="SignalP"/>
    </source>
</evidence>
<feature type="chain" id="PRO_5006846950" description="Serine aminopeptidase S33 domain-containing protein" evidence="2">
    <location>
        <begin position="23"/>
        <end position="290"/>
    </location>
</feature>
<evidence type="ECO:0000313" key="5">
    <source>
        <dbReference type="Proteomes" id="UP000059542"/>
    </source>
</evidence>